<evidence type="ECO:0000313" key="2">
    <source>
        <dbReference type="EMBL" id="VFJ59614.1"/>
    </source>
</evidence>
<gene>
    <name evidence="2" type="ORF">BECKDK2373B_GA0170837_108415</name>
</gene>
<accession>A0A450SZC7</accession>
<organism evidence="2">
    <name type="scientific">Candidatus Kentrum sp. DK</name>
    <dbReference type="NCBI Taxonomy" id="2126562"/>
    <lineage>
        <taxon>Bacteria</taxon>
        <taxon>Pseudomonadati</taxon>
        <taxon>Pseudomonadota</taxon>
        <taxon>Gammaproteobacteria</taxon>
        <taxon>Candidatus Kentrum</taxon>
    </lineage>
</organism>
<dbReference type="EMBL" id="CAADEX010000084">
    <property type="protein sequence ID" value="VFJ59614.1"/>
    <property type="molecule type" value="Genomic_DNA"/>
</dbReference>
<sequence>MNEKESNTGVCERFKKAKAKAKAKAKKKPGSLAE</sequence>
<evidence type="ECO:0000256" key="1">
    <source>
        <dbReference type="SAM" id="MobiDB-lite"/>
    </source>
</evidence>
<dbReference type="AlphaFoldDB" id="A0A450SZC7"/>
<protein>
    <submittedName>
        <fullName evidence="2">Uncharacterized protein</fullName>
    </submittedName>
</protein>
<name>A0A450SZC7_9GAMM</name>
<reference evidence="2" key="1">
    <citation type="submission" date="2019-02" db="EMBL/GenBank/DDBJ databases">
        <authorList>
            <person name="Gruber-Vodicka R. H."/>
            <person name="Seah K. B. B."/>
        </authorList>
    </citation>
    <scope>NUCLEOTIDE SEQUENCE</scope>
    <source>
        <strain evidence="2">BECK_DK47</strain>
    </source>
</reference>
<proteinExistence type="predicted"/>
<feature type="region of interest" description="Disordered" evidence="1">
    <location>
        <begin position="15"/>
        <end position="34"/>
    </location>
</feature>